<keyword evidence="1" id="KW-1185">Reference proteome</keyword>
<organism evidence="1 2">
    <name type="scientific">Caenorhabditis tropicalis</name>
    <dbReference type="NCBI Taxonomy" id="1561998"/>
    <lineage>
        <taxon>Eukaryota</taxon>
        <taxon>Metazoa</taxon>
        <taxon>Ecdysozoa</taxon>
        <taxon>Nematoda</taxon>
        <taxon>Chromadorea</taxon>
        <taxon>Rhabditida</taxon>
        <taxon>Rhabditina</taxon>
        <taxon>Rhabditomorpha</taxon>
        <taxon>Rhabditoidea</taxon>
        <taxon>Rhabditidae</taxon>
        <taxon>Peloderinae</taxon>
        <taxon>Caenorhabditis</taxon>
    </lineage>
</organism>
<sequence length="178" mass="20868">MPRDLKMRIKSLLIMEAPAFDLLKPLIHESSFPLETLKMCNNFKDERKMDYDFLRKSKLFICNFSAELPFIQNLRNQIVHFPYTARFIQNEDFIVLIRSWVETKKPIGTCFTFSSYHLKEDVAIQIMNKVKDRFVNSTVVDNKCVNIPMGTHAALKISYFQNASSLSFRMTVETIEQI</sequence>
<dbReference type="PANTHER" id="PTHR31379">
    <property type="entry name" value="F-BOX C PROTEIN-RELATED-RELATED"/>
    <property type="match status" value="1"/>
</dbReference>
<name>A0A1I7TAH7_9PELO</name>
<accession>A0A1I7TAH7</accession>
<proteinExistence type="predicted"/>
<evidence type="ECO:0000313" key="1">
    <source>
        <dbReference type="Proteomes" id="UP000095282"/>
    </source>
</evidence>
<dbReference type="InterPro" id="IPR021942">
    <property type="entry name" value="DUF3557"/>
</dbReference>
<protein>
    <submittedName>
        <fullName evidence="2">FBA_2 domain-containing protein</fullName>
    </submittedName>
</protein>
<dbReference type="WBParaSite" id="Csp11.Scaffold564.g4029.t1">
    <property type="protein sequence ID" value="Csp11.Scaffold564.g4029.t1"/>
    <property type="gene ID" value="Csp11.Scaffold564.g4029"/>
</dbReference>
<dbReference type="Proteomes" id="UP000095282">
    <property type="component" value="Unplaced"/>
</dbReference>
<dbReference type="PANTHER" id="PTHR31379:SF1">
    <property type="entry name" value="F-BOX C PROTEIN-RELATED"/>
    <property type="match status" value="1"/>
</dbReference>
<dbReference type="AlphaFoldDB" id="A0A1I7TAH7"/>
<reference evidence="2" key="1">
    <citation type="submission" date="2016-11" db="UniProtKB">
        <authorList>
            <consortium name="WormBaseParasite"/>
        </authorList>
    </citation>
    <scope>IDENTIFICATION</scope>
</reference>
<dbReference type="Pfam" id="PF12078">
    <property type="entry name" value="DUF3557"/>
    <property type="match status" value="1"/>
</dbReference>
<evidence type="ECO:0000313" key="2">
    <source>
        <dbReference type="WBParaSite" id="Csp11.Scaffold564.g4029.t1"/>
    </source>
</evidence>